<feature type="domain" description="Sulfotransferase" evidence="4">
    <location>
        <begin position="7"/>
        <end position="94"/>
    </location>
</feature>
<proteinExistence type="inferred from homology"/>
<comment type="similarity">
    <text evidence="1 3">Belongs to the sulfotransferase 1 family.</text>
</comment>
<reference evidence="6" key="1">
    <citation type="journal article" date="2014" name="Science">
        <title>Nonhuman genetics. Genomic basis for the convergent evolution of electric organs.</title>
        <authorList>
            <person name="Gallant J.R."/>
            <person name="Traeger L.L."/>
            <person name="Volkening J.D."/>
            <person name="Moffett H."/>
            <person name="Chen P.H."/>
            <person name="Novina C.D."/>
            <person name="Phillips G.N.Jr."/>
            <person name="Anand R."/>
            <person name="Wells G.B."/>
            <person name="Pinch M."/>
            <person name="Guth R."/>
            <person name="Unguez G.A."/>
            <person name="Albert J.S."/>
            <person name="Zakon H.H."/>
            <person name="Samanta M.P."/>
            <person name="Sussman M.R."/>
        </authorList>
    </citation>
    <scope>NUCLEOTIDE SEQUENCE [LARGE SCALE GENOMIC DNA]</scope>
</reference>
<reference evidence="5" key="5">
    <citation type="submission" date="2025-09" db="UniProtKB">
        <authorList>
            <consortium name="Ensembl"/>
        </authorList>
    </citation>
    <scope>IDENTIFICATION</scope>
</reference>
<keyword evidence="6" id="KW-1185">Reference proteome</keyword>
<organism evidence="5 6">
    <name type="scientific">Electrophorus electricus</name>
    <name type="common">Electric eel</name>
    <name type="synonym">Gymnotus electricus</name>
    <dbReference type="NCBI Taxonomy" id="8005"/>
    <lineage>
        <taxon>Eukaryota</taxon>
        <taxon>Metazoa</taxon>
        <taxon>Chordata</taxon>
        <taxon>Craniata</taxon>
        <taxon>Vertebrata</taxon>
        <taxon>Euteleostomi</taxon>
        <taxon>Actinopterygii</taxon>
        <taxon>Neopterygii</taxon>
        <taxon>Teleostei</taxon>
        <taxon>Ostariophysi</taxon>
        <taxon>Gymnotiformes</taxon>
        <taxon>Gymnotoidei</taxon>
        <taxon>Gymnotidae</taxon>
        <taxon>Electrophorus</taxon>
    </lineage>
</organism>
<dbReference type="Pfam" id="PF00685">
    <property type="entry name" value="Sulfotransfer_1"/>
    <property type="match status" value="2"/>
</dbReference>
<dbReference type="EC" id="2.8.2.-" evidence="3"/>
<accession>A0A4W4ETR5</accession>
<dbReference type="Ensembl" id="ENSEEET00000014785.2">
    <property type="protein sequence ID" value="ENSEEEP00000014610.1"/>
    <property type="gene ID" value="ENSEEEG00000007261.2"/>
</dbReference>
<sequence>SNQRFSFHYYGTASFLVKPGTADELLEKFLNGRSKLMFGSWFDHVNGWLDAKYQDNIFYIAYEEMIQVRSVSRIAEFLGKSLSPEVIDKIANLLTTLCLSGIAGDWKNLFTEALTERFDAIYQEQMKGVKFKFAWN</sequence>
<dbReference type="GO" id="GO:0008146">
    <property type="term" value="F:sulfotransferase activity"/>
    <property type="evidence" value="ECO:0007669"/>
    <property type="project" value="InterPro"/>
</dbReference>
<dbReference type="PANTHER" id="PTHR11783">
    <property type="entry name" value="SULFOTRANSFERASE SULT"/>
    <property type="match status" value="1"/>
</dbReference>
<dbReference type="STRING" id="8005.ENSEEEP00000014610"/>
<dbReference type="SUPFAM" id="SSF52540">
    <property type="entry name" value="P-loop containing nucleoside triphosphate hydrolases"/>
    <property type="match status" value="1"/>
</dbReference>
<evidence type="ECO:0000313" key="6">
    <source>
        <dbReference type="Proteomes" id="UP000314983"/>
    </source>
</evidence>
<feature type="domain" description="Sulfotransferase" evidence="4">
    <location>
        <begin position="100"/>
        <end position="129"/>
    </location>
</feature>
<evidence type="ECO:0000313" key="5">
    <source>
        <dbReference type="Ensembl" id="ENSEEEP00000014610.1"/>
    </source>
</evidence>
<dbReference type="Proteomes" id="UP000314983">
    <property type="component" value="Chromosome 14"/>
</dbReference>
<dbReference type="InterPro" id="IPR000863">
    <property type="entry name" value="Sulfotransferase_dom"/>
</dbReference>
<dbReference type="Gene3D" id="3.40.50.300">
    <property type="entry name" value="P-loop containing nucleotide triphosphate hydrolases"/>
    <property type="match status" value="1"/>
</dbReference>
<keyword evidence="2 3" id="KW-0808">Transferase</keyword>
<protein>
    <recommendedName>
        <fullName evidence="3">Sulfotransferase</fullName>
        <ecNumber evidence="3">2.8.2.-</ecNumber>
    </recommendedName>
</protein>
<dbReference type="InterPro" id="IPR027417">
    <property type="entry name" value="P-loop_NTPase"/>
</dbReference>
<evidence type="ECO:0000259" key="4">
    <source>
        <dbReference type="Pfam" id="PF00685"/>
    </source>
</evidence>
<reference evidence="6" key="2">
    <citation type="journal article" date="2017" name="Sci. Adv.">
        <title>A tail of two voltages: Proteomic comparison of the three electric organs of the electric eel.</title>
        <authorList>
            <person name="Traeger L.L."/>
            <person name="Sabat G."/>
            <person name="Barrett-Wilt G.A."/>
            <person name="Wells G.B."/>
            <person name="Sussman M.R."/>
        </authorList>
    </citation>
    <scope>NUCLEOTIDE SEQUENCE [LARGE SCALE GENOMIC DNA]</scope>
</reference>
<evidence type="ECO:0000256" key="3">
    <source>
        <dbReference type="RuleBase" id="RU361155"/>
    </source>
</evidence>
<name>A0A4W4ETR5_ELEEL</name>
<dbReference type="GeneTree" id="ENSGT00940000164900"/>
<evidence type="ECO:0000256" key="1">
    <source>
        <dbReference type="ARBA" id="ARBA00005771"/>
    </source>
</evidence>
<dbReference type="AlphaFoldDB" id="A0A4W4ETR5"/>
<reference evidence="5" key="3">
    <citation type="submission" date="2020-05" db="EMBL/GenBank/DDBJ databases">
        <title>Electrophorus electricus (electric eel) genome, fEleEle1, primary haplotype.</title>
        <authorList>
            <person name="Myers G."/>
            <person name="Meyer A."/>
            <person name="Fedrigo O."/>
            <person name="Formenti G."/>
            <person name="Rhie A."/>
            <person name="Tracey A."/>
            <person name="Sims Y."/>
            <person name="Jarvis E.D."/>
        </authorList>
    </citation>
    <scope>NUCLEOTIDE SEQUENCE [LARGE SCALE GENOMIC DNA]</scope>
</reference>
<reference evidence="5" key="4">
    <citation type="submission" date="2025-08" db="UniProtKB">
        <authorList>
            <consortium name="Ensembl"/>
        </authorList>
    </citation>
    <scope>IDENTIFICATION</scope>
</reference>
<evidence type="ECO:0000256" key="2">
    <source>
        <dbReference type="ARBA" id="ARBA00022679"/>
    </source>
</evidence>